<feature type="transmembrane region" description="Helical" evidence="1">
    <location>
        <begin position="45"/>
        <end position="63"/>
    </location>
</feature>
<keyword evidence="3" id="KW-1185">Reference proteome</keyword>
<keyword evidence="1" id="KW-0472">Membrane</keyword>
<reference evidence="2" key="1">
    <citation type="submission" date="2021-04" db="EMBL/GenBank/DDBJ databases">
        <title>Draft genome sequence of Xylanibacillus composti strain K13.</title>
        <authorList>
            <person name="Uke A."/>
            <person name="Chhe C."/>
            <person name="Baramee S."/>
            <person name="Kosugi A."/>
        </authorList>
    </citation>
    <scope>NUCLEOTIDE SEQUENCE</scope>
    <source>
        <strain evidence="2">K13</strain>
    </source>
</reference>
<evidence type="ECO:0008006" key="4">
    <source>
        <dbReference type="Google" id="ProtNLM"/>
    </source>
</evidence>
<comment type="caution">
    <text evidence="2">The sequence shown here is derived from an EMBL/GenBank/DDBJ whole genome shotgun (WGS) entry which is preliminary data.</text>
</comment>
<gene>
    <name evidence="2" type="ORF">XYCOK13_32320</name>
</gene>
<feature type="transmembrane region" description="Helical" evidence="1">
    <location>
        <begin position="6"/>
        <end position="25"/>
    </location>
</feature>
<keyword evidence="1" id="KW-0812">Transmembrane</keyword>
<evidence type="ECO:0000313" key="2">
    <source>
        <dbReference type="EMBL" id="GIQ70408.1"/>
    </source>
</evidence>
<organism evidence="2 3">
    <name type="scientific">Xylanibacillus composti</name>
    <dbReference type="NCBI Taxonomy" id="1572762"/>
    <lineage>
        <taxon>Bacteria</taxon>
        <taxon>Bacillati</taxon>
        <taxon>Bacillota</taxon>
        <taxon>Bacilli</taxon>
        <taxon>Bacillales</taxon>
        <taxon>Paenibacillaceae</taxon>
        <taxon>Xylanibacillus</taxon>
    </lineage>
</organism>
<evidence type="ECO:0000256" key="1">
    <source>
        <dbReference type="SAM" id="Phobius"/>
    </source>
</evidence>
<dbReference type="Proteomes" id="UP000677918">
    <property type="component" value="Unassembled WGS sequence"/>
</dbReference>
<dbReference type="AlphaFoldDB" id="A0A8J4H3Q7"/>
<sequence length="125" mass="14693">MLVIKMLALYNFAFGIFHLFFWKLLKWEEQLKKVSPVNRAVVQTLNLCLTFMFFLVGYCLYSYPAEIEQTDLGRALLLGIGLFWFIRSILQIYLFNMKERVHKILFVLFVFGAVIHISPFIGIGF</sequence>
<feature type="transmembrane region" description="Helical" evidence="1">
    <location>
        <begin position="75"/>
        <end position="95"/>
    </location>
</feature>
<proteinExistence type="predicted"/>
<protein>
    <recommendedName>
        <fullName evidence="4">DUF4181 domain-containing protein</fullName>
    </recommendedName>
</protein>
<dbReference type="EMBL" id="BOVK01000047">
    <property type="protein sequence ID" value="GIQ70408.1"/>
    <property type="molecule type" value="Genomic_DNA"/>
</dbReference>
<name>A0A8J4H3Q7_9BACL</name>
<keyword evidence="1" id="KW-1133">Transmembrane helix</keyword>
<feature type="transmembrane region" description="Helical" evidence="1">
    <location>
        <begin position="104"/>
        <end position="123"/>
    </location>
</feature>
<evidence type="ECO:0000313" key="3">
    <source>
        <dbReference type="Proteomes" id="UP000677918"/>
    </source>
</evidence>
<accession>A0A8J4H3Q7</accession>
<dbReference type="RefSeq" id="WP_213413242.1">
    <property type="nucleotide sequence ID" value="NZ_BOVK01000047.1"/>
</dbReference>